<feature type="compositionally biased region" description="Acidic residues" evidence="1">
    <location>
        <begin position="53"/>
        <end position="79"/>
    </location>
</feature>
<gene>
    <name evidence="2" type="ORF">METZ01_LOCUS224656</name>
</gene>
<dbReference type="AlphaFoldDB" id="A0A382GAC3"/>
<evidence type="ECO:0000313" key="2">
    <source>
        <dbReference type="EMBL" id="SVB71802.1"/>
    </source>
</evidence>
<protein>
    <submittedName>
        <fullName evidence="2">Uncharacterized protein</fullName>
    </submittedName>
</protein>
<evidence type="ECO:0000256" key="1">
    <source>
        <dbReference type="SAM" id="MobiDB-lite"/>
    </source>
</evidence>
<dbReference type="EMBL" id="UINC01054285">
    <property type="protein sequence ID" value="SVB71802.1"/>
    <property type="molecule type" value="Genomic_DNA"/>
</dbReference>
<name>A0A382GAC3_9ZZZZ</name>
<reference evidence="2" key="1">
    <citation type="submission" date="2018-05" db="EMBL/GenBank/DDBJ databases">
        <authorList>
            <person name="Lanie J.A."/>
            <person name="Ng W.-L."/>
            <person name="Kazmierczak K.M."/>
            <person name="Andrzejewski T.M."/>
            <person name="Davidsen T.M."/>
            <person name="Wayne K.J."/>
            <person name="Tettelin H."/>
            <person name="Glass J.I."/>
            <person name="Rusch D."/>
            <person name="Podicherti R."/>
            <person name="Tsui H.-C.T."/>
            <person name="Winkler M.E."/>
        </authorList>
    </citation>
    <scope>NUCLEOTIDE SEQUENCE</scope>
</reference>
<sequence>MANAKEKIGKMVDAIADGDLSAAGDAFNAAVEAKRDEALETAKTDLADKVFDEPAEEESEEEVSDGGAESEEGNDDDGGEPVAPVNPHMGR</sequence>
<organism evidence="2">
    <name type="scientific">marine metagenome</name>
    <dbReference type="NCBI Taxonomy" id="408172"/>
    <lineage>
        <taxon>unclassified sequences</taxon>
        <taxon>metagenomes</taxon>
        <taxon>ecological metagenomes</taxon>
    </lineage>
</organism>
<proteinExistence type="predicted"/>
<feature type="region of interest" description="Disordered" evidence="1">
    <location>
        <begin position="43"/>
        <end position="91"/>
    </location>
</feature>
<feature type="compositionally biased region" description="Basic and acidic residues" evidence="1">
    <location>
        <begin position="43"/>
        <end position="52"/>
    </location>
</feature>
<accession>A0A382GAC3</accession>